<keyword evidence="2" id="KW-0456">Lyase</keyword>
<dbReference type="VEuPathDB" id="VectorBase:RPRC003563"/>
<dbReference type="Pfam" id="PF00378">
    <property type="entry name" value="ECH_1"/>
    <property type="match status" value="1"/>
</dbReference>
<dbReference type="PANTHER" id="PTHR11941">
    <property type="entry name" value="ENOYL-COA HYDRATASE-RELATED"/>
    <property type="match status" value="1"/>
</dbReference>
<dbReference type="InterPro" id="IPR001753">
    <property type="entry name" value="Enoyl-CoA_hydra/iso"/>
</dbReference>
<keyword evidence="4" id="KW-0175">Coiled coil</keyword>
<evidence type="ECO:0000256" key="3">
    <source>
        <dbReference type="RuleBase" id="RU003707"/>
    </source>
</evidence>
<dbReference type="AlphaFoldDB" id="R4G3H5"/>
<evidence type="ECO:0000313" key="5">
    <source>
        <dbReference type="EMBL" id="JAA75310.1"/>
    </source>
</evidence>
<dbReference type="CDD" id="cd06558">
    <property type="entry name" value="crotonase-like"/>
    <property type="match status" value="1"/>
</dbReference>
<dbReference type="Gene3D" id="1.10.12.10">
    <property type="entry name" value="Lyase 2-enoyl-coa Hydratase, Chain A, domain 2"/>
    <property type="match status" value="1"/>
</dbReference>
<dbReference type="InterPro" id="IPR018376">
    <property type="entry name" value="Enoyl-CoA_hyd/isom_CS"/>
</dbReference>
<dbReference type="SUPFAM" id="SSF52096">
    <property type="entry name" value="ClpP/crotonase"/>
    <property type="match status" value="1"/>
</dbReference>
<evidence type="ECO:0000256" key="2">
    <source>
        <dbReference type="ARBA" id="ARBA00023239"/>
    </source>
</evidence>
<evidence type="ECO:0000256" key="1">
    <source>
        <dbReference type="ARBA" id="ARBA00005254"/>
    </source>
</evidence>
<dbReference type="GO" id="GO:0005739">
    <property type="term" value="C:mitochondrion"/>
    <property type="evidence" value="ECO:0007669"/>
    <property type="project" value="TreeGrafter"/>
</dbReference>
<feature type="coiled-coil region" evidence="4">
    <location>
        <begin position="45"/>
        <end position="72"/>
    </location>
</feature>
<dbReference type="InterPro" id="IPR014748">
    <property type="entry name" value="Enoyl-CoA_hydra_C"/>
</dbReference>
<comment type="similarity">
    <text evidence="1 3">Belongs to the enoyl-CoA hydratase/isomerase family.</text>
</comment>
<protein>
    <submittedName>
        <fullName evidence="5">Putative enoyl-coa hydratase</fullName>
    </submittedName>
</protein>
<accession>R4G3H5</accession>
<organism evidence="5">
    <name type="scientific">Rhodnius prolixus</name>
    <name type="common">Triatomid bug</name>
    <dbReference type="NCBI Taxonomy" id="13249"/>
    <lineage>
        <taxon>Eukaryota</taxon>
        <taxon>Metazoa</taxon>
        <taxon>Ecdysozoa</taxon>
        <taxon>Arthropoda</taxon>
        <taxon>Hexapoda</taxon>
        <taxon>Insecta</taxon>
        <taxon>Pterygota</taxon>
        <taxon>Neoptera</taxon>
        <taxon>Paraneoptera</taxon>
        <taxon>Hemiptera</taxon>
        <taxon>Heteroptera</taxon>
        <taxon>Panheteroptera</taxon>
        <taxon>Cimicomorpha</taxon>
        <taxon>Reduviidae</taxon>
        <taxon>Triatominae</taxon>
        <taxon>Rhodnius</taxon>
    </lineage>
</organism>
<dbReference type="EMBL" id="GAHY01002200">
    <property type="protein sequence ID" value="JAA75310.1"/>
    <property type="molecule type" value="mRNA"/>
</dbReference>
<reference evidence="5" key="1">
    <citation type="submission" date="2013-04" db="EMBL/GenBank/DDBJ databases">
        <title>An insight into the transcriptome of the digestive tract of the blood sucking bug, Rhodnius prolixus.</title>
        <authorList>
            <person name="Ribeiro J.M.C."/>
            <person name="Genta F.A."/>
            <person name="Sorgine M.H.F."/>
            <person name="Paiva-Silva G.O."/>
            <person name="Majerowicz D."/>
            <person name="Medeiros M."/>
            <person name="Koerich L."/>
            <person name="Terra W.R."/>
            <person name="Ferreira C."/>
            <person name="Pimentel A.C."/>
            <person name="Bisch P.M."/>
            <person name="Diniz M.M.P."/>
            <person name="Nascimento R."/>
            <person name="Salmon D."/>
            <person name="Silber A.M."/>
            <person name="Alves M."/>
            <person name="Oliveira M.F."/>
            <person name="Gondim K.C."/>
            <person name="Silva Neto M.A.C."/>
            <person name="Atella G.C."/>
            <person name="Araujo H."/>
            <person name="Dias F.S."/>
            <person name="Polycarpo C.R."/>
            <person name="Fampa P."/>
            <person name="Melo A.C."/>
            <person name="Tanaka A.S."/>
            <person name="Balczun C."/>
            <person name="Oliveira J.H.M."/>
            <person name="Goncalves R."/>
            <person name="Lazoski C."/>
            <person name="Pereira M.A."/>
            <person name="Rivera-Pomar R."/>
            <person name="Diambra L."/>
            <person name="Schaub G.A."/>
            <person name="Garcia E.S."/>
            <person name="Azambuja P."/>
            <person name="Braz G.R.C."/>
            <person name="Oliveira P.L."/>
        </authorList>
    </citation>
    <scope>NUCLEOTIDE SEQUENCE</scope>
</reference>
<proteinExistence type="evidence at transcript level"/>
<dbReference type="PANTHER" id="PTHR11941:SF171">
    <property type="entry name" value="SD19268P"/>
    <property type="match status" value="1"/>
</dbReference>
<dbReference type="Gene3D" id="3.90.226.10">
    <property type="entry name" value="2-enoyl-CoA Hydratase, Chain A, domain 1"/>
    <property type="match status" value="1"/>
</dbReference>
<dbReference type="GO" id="GO:0006635">
    <property type="term" value="P:fatty acid beta-oxidation"/>
    <property type="evidence" value="ECO:0007669"/>
    <property type="project" value="TreeGrafter"/>
</dbReference>
<name>R4G3H5_RHOPR</name>
<dbReference type="FunFam" id="1.10.12.10:FF:000001">
    <property type="entry name" value="Probable enoyl-CoA hydratase, mitochondrial"/>
    <property type="match status" value="1"/>
</dbReference>
<dbReference type="PROSITE" id="PS00166">
    <property type="entry name" value="ENOYL_COA_HYDRATASE"/>
    <property type="match status" value="1"/>
</dbReference>
<dbReference type="InterPro" id="IPR029045">
    <property type="entry name" value="ClpP/crotonase-like_dom_sf"/>
</dbReference>
<dbReference type="FunFam" id="3.90.226.10:FF:000009">
    <property type="entry name" value="Carnitinyl-CoA dehydratase"/>
    <property type="match status" value="1"/>
</dbReference>
<dbReference type="GO" id="GO:0004300">
    <property type="term" value="F:enoyl-CoA hydratase activity"/>
    <property type="evidence" value="ECO:0007669"/>
    <property type="project" value="UniProtKB-ARBA"/>
</dbReference>
<evidence type="ECO:0000256" key="4">
    <source>
        <dbReference type="SAM" id="Coils"/>
    </source>
</evidence>
<sequence length="298" mass="32623">MIFNASRFSSITNVLRRFVSSEQSLKELIVEPLTGKDSGILILGLNRVKQKNAISKNLLDSLENAIEKVNNDNTVRVVIIRSYVPRVFCAGADLKERLTMTEADVRIFVNRIRKFMTSLENVKAPVISAIDGAALGGGLEMALATDIRVASENAKIGLVETSLAIIPGAGGTQRLPRIIGVARAKELIFTARILSGREAEEFGIVNYCVPTNEENDGAFIKSLQIARLIQKNGPVGVRMSKLAINKGCDTNLNGGCLVEELCYSQVIPTRDRIEGLKAFQEKGNLYTKENNILTRVTM</sequence>